<dbReference type="PROSITE" id="PS51257">
    <property type="entry name" value="PROKAR_LIPOPROTEIN"/>
    <property type="match status" value="1"/>
</dbReference>
<reference evidence="2" key="1">
    <citation type="submission" date="2022-01" db="EMBL/GenBank/DDBJ databases">
        <title>Colwellia maritima, isolated from seawater.</title>
        <authorList>
            <person name="Kristyanto S."/>
            <person name="Jung J."/>
            <person name="Jeon C.O."/>
        </authorList>
    </citation>
    <scope>NUCLEOTIDE SEQUENCE</scope>
    <source>
        <strain evidence="2">MSW7</strain>
    </source>
</reference>
<feature type="signal peptide" evidence="1">
    <location>
        <begin position="1"/>
        <end position="19"/>
    </location>
</feature>
<keyword evidence="1" id="KW-0732">Signal</keyword>
<evidence type="ECO:0000313" key="2">
    <source>
        <dbReference type="EMBL" id="MCI2285154.1"/>
    </source>
</evidence>
<feature type="chain" id="PRO_5047017690" evidence="1">
    <location>
        <begin position="20"/>
        <end position="361"/>
    </location>
</feature>
<sequence length="361" mass="40869">MKNIIVLLFSIILASCVTTKPYTNQFNGKYAVVDDSYRNSGHFGGGTHYFFIEDIDGIKQSNAFERAINTLSNNYNQFGFTRNIAAKNMKITLAAGTMFRTGFNALASDSGYFGVKGIVDFTGEIGKHYLINGVILKDYSAVWIEDGFGNVVSELVELGHNANKFSLTDGQNLNKNNKRKKTRSELFSTIMTGESSQLIIYKFGKPTEVLYPEKNSTFIYQGLGKIKFIRRNDNESFVYMIIPDIDIINLSASSVYSLINPATGRTIRELAKEYYGLNITDIEILDVFADKIWKERNSKDRYMSDGIAWLCKILGQSQNYRYKMLLETLLDSKQSNLKTRHVKASLANLVQKDVPQFKFKS</sequence>
<name>A0ABS9X4K2_9GAMM</name>
<evidence type="ECO:0000256" key="1">
    <source>
        <dbReference type="SAM" id="SignalP"/>
    </source>
</evidence>
<gene>
    <name evidence="2" type="ORF">L3081_19390</name>
</gene>
<proteinExistence type="predicted"/>
<keyword evidence="3" id="KW-1185">Reference proteome</keyword>
<protein>
    <submittedName>
        <fullName evidence="2">Uncharacterized protein</fullName>
    </submittedName>
</protein>
<evidence type="ECO:0000313" key="3">
    <source>
        <dbReference type="Proteomes" id="UP001139646"/>
    </source>
</evidence>
<comment type="caution">
    <text evidence="2">The sequence shown here is derived from an EMBL/GenBank/DDBJ whole genome shotgun (WGS) entry which is preliminary data.</text>
</comment>
<dbReference type="EMBL" id="JAKKSL010000004">
    <property type="protein sequence ID" value="MCI2285154.1"/>
    <property type="molecule type" value="Genomic_DNA"/>
</dbReference>
<organism evidence="2 3">
    <name type="scientific">Colwellia maritima</name>
    <dbReference type="NCBI Taxonomy" id="2912588"/>
    <lineage>
        <taxon>Bacteria</taxon>
        <taxon>Pseudomonadati</taxon>
        <taxon>Pseudomonadota</taxon>
        <taxon>Gammaproteobacteria</taxon>
        <taxon>Alteromonadales</taxon>
        <taxon>Colwelliaceae</taxon>
        <taxon>Colwellia</taxon>
    </lineage>
</organism>
<dbReference type="Proteomes" id="UP001139646">
    <property type="component" value="Unassembled WGS sequence"/>
</dbReference>
<dbReference type="RefSeq" id="WP_242287873.1">
    <property type="nucleotide sequence ID" value="NZ_JAKKSL010000004.1"/>
</dbReference>
<accession>A0ABS9X4K2</accession>